<feature type="transmembrane region" description="Helical" evidence="2">
    <location>
        <begin position="57"/>
        <end position="81"/>
    </location>
</feature>
<proteinExistence type="predicted"/>
<dbReference type="EMBL" id="JARAOO010000004">
    <property type="protein sequence ID" value="KAJ7969924.1"/>
    <property type="molecule type" value="Genomic_DNA"/>
</dbReference>
<evidence type="ECO:0000313" key="4">
    <source>
        <dbReference type="EMBL" id="KAJ7969924.1"/>
    </source>
</evidence>
<feature type="region of interest" description="Disordered" evidence="1">
    <location>
        <begin position="1"/>
        <end position="31"/>
    </location>
</feature>
<feature type="domain" description="DUF7733" evidence="3">
    <location>
        <begin position="52"/>
        <end position="82"/>
    </location>
</feature>
<sequence length="82" mass="8817">MSGGVGPTCNDISLPRGLEHEPKESNDPSLKSDQKLDCFNHATTQCLLPSFPLLSALAVIMVFSTSGMVSLEDFAFVLFSLI</sequence>
<evidence type="ECO:0000256" key="1">
    <source>
        <dbReference type="SAM" id="MobiDB-lite"/>
    </source>
</evidence>
<gene>
    <name evidence="4" type="ORF">O6P43_008188</name>
</gene>
<name>A0AAD7M4N9_QUISA</name>
<dbReference type="KEGG" id="qsa:O6P43_008188"/>
<dbReference type="AlphaFoldDB" id="A0AAD7M4N9"/>
<comment type="caution">
    <text evidence="4">The sequence shown here is derived from an EMBL/GenBank/DDBJ whole genome shotgun (WGS) entry which is preliminary data.</text>
</comment>
<feature type="compositionally biased region" description="Basic and acidic residues" evidence="1">
    <location>
        <begin position="17"/>
        <end position="31"/>
    </location>
</feature>
<dbReference type="InterPro" id="IPR056635">
    <property type="entry name" value="DUF7733"/>
</dbReference>
<dbReference type="Pfam" id="PF24867">
    <property type="entry name" value="DUF7733"/>
    <property type="match status" value="1"/>
</dbReference>
<reference evidence="4" key="1">
    <citation type="journal article" date="2023" name="Science">
        <title>Elucidation of the pathway for biosynthesis of saponin adjuvants from the soapbark tree.</title>
        <authorList>
            <person name="Reed J."/>
            <person name="Orme A."/>
            <person name="El-Demerdash A."/>
            <person name="Owen C."/>
            <person name="Martin L.B.B."/>
            <person name="Misra R.C."/>
            <person name="Kikuchi S."/>
            <person name="Rejzek M."/>
            <person name="Martin A.C."/>
            <person name="Harkess A."/>
            <person name="Leebens-Mack J."/>
            <person name="Louveau T."/>
            <person name="Stephenson M.J."/>
            <person name="Osbourn A."/>
        </authorList>
    </citation>
    <scope>NUCLEOTIDE SEQUENCE</scope>
    <source>
        <strain evidence="4">S10</strain>
    </source>
</reference>
<dbReference type="Proteomes" id="UP001163823">
    <property type="component" value="Chromosome 4"/>
</dbReference>
<organism evidence="4 5">
    <name type="scientific">Quillaja saponaria</name>
    <name type="common">Soap bark tree</name>
    <dbReference type="NCBI Taxonomy" id="32244"/>
    <lineage>
        <taxon>Eukaryota</taxon>
        <taxon>Viridiplantae</taxon>
        <taxon>Streptophyta</taxon>
        <taxon>Embryophyta</taxon>
        <taxon>Tracheophyta</taxon>
        <taxon>Spermatophyta</taxon>
        <taxon>Magnoliopsida</taxon>
        <taxon>eudicotyledons</taxon>
        <taxon>Gunneridae</taxon>
        <taxon>Pentapetalae</taxon>
        <taxon>rosids</taxon>
        <taxon>fabids</taxon>
        <taxon>Fabales</taxon>
        <taxon>Quillajaceae</taxon>
        <taxon>Quillaja</taxon>
    </lineage>
</organism>
<protein>
    <submittedName>
        <fullName evidence="4">Transmembrane protein</fullName>
    </submittedName>
</protein>
<evidence type="ECO:0000256" key="2">
    <source>
        <dbReference type="SAM" id="Phobius"/>
    </source>
</evidence>
<accession>A0AAD7M4N9</accession>
<evidence type="ECO:0000313" key="5">
    <source>
        <dbReference type="Proteomes" id="UP001163823"/>
    </source>
</evidence>
<evidence type="ECO:0000259" key="3">
    <source>
        <dbReference type="Pfam" id="PF24867"/>
    </source>
</evidence>
<keyword evidence="5" id="KW-1185">Reference proteome</keyword>
<keyword evidence="2 4" id="KW-0812">Transmembrane</keyword>
<keyword evidence="2" id="KW-1133">Transmembrane helix</keyword>
<keyword evidence="2" id="KW-0472">Membrane</keyword>